<dbReference type="Gene3D" id="3.90.245.10">
    <property type="entry name" value="Ribonucleoside hydrolase-like"/>
    <property type="match status" value="1"/>
</dbReference>
<dbReference type="PANTHER" id="PTHR12304:SF4">
    <property type="entry name" value="URIDINE NUCLEOSIDASE"/>
    <property type="match status" value="1"/>
</dbReference>
<organism evidence="4 5">
    <name type="scientific">Brenneria tiliae</name>
    <dbReference type="NCBI Taxonomy" id="2914984"/>
    <lineage>
        <taxon>Bacteria</taxon>
        <taxon>Pseudomonadati</taxon>
        <taxon>Pseudomonadota</taxon>
        <taxon>Gammaproteobacteria</taxon>
        <taxon>Enterobacterales</taxon>
        <taxon>Pectobacteriaceae</taxon>
        <taxon>Brenneria</taxon>
    </lineage>
</organism>
<keyword evidence="2" id="KW-0326">Glycosidase</keyword>
<dbReference type="InterPro" id="IPR001910">
    <property type="entry name" value="Inosine/uridine_hydrolase_dom"/>
</dbReference>
<evidence type="ECO:0000256" key="1">
    <source>
        <dbReference type="ARBA" id="ARBA00022801"/>
    </source>
</evidence>
<keyword evidence="1 4" id="KW-0378">Hydrolase</keyword>
<evidence type="ECO:0000313" key="4">
    <source>
        <dbReference type="EMBL" id="MCL2893029.1"/>
    </source>
</evidence>
<dbReference type="EMBL" id="JAKPBZ010000110">
    <property type="protein sequence ID" value="MCL2893029.1"/>
    <property type="molecule type" value="Genomic_DNA"/>
</dbReference>
<proteinExistence type="predicted"/>
<name>A0ABT0MV20_9GAMM</name>
<dbReference type="GO" id="GO:0016787">
    <property type="term" value="F:hydrolase activity"/>
    <property type="evidence" value="ECO:0007669"/>
    <property type="project" value="UniProtKB-KW"/>
</dbReference>
<gene>
    <name evidence="4" type="ORF">MFP26_10075</name>
</gene>
<dbReference type="InterPro" id="IPR036452">
    <property type="entry name" value="Ribo_hydro-like"/>
</dbReference>
<feature type="domain" description="Inosine/uridine-preferring nucleoside hydrolase" evidence="3">
    <location>
        <begin position="6"/>
        <end position="306"/>
    </location>
</feature>
<dbReference type="RefSeq" id="WP_249244585.1">
    <property type="nucleotide sequence ID" value="NZ_JAKPBZ010000110.1"/>
</dbReference>
<protein>
    <submittedName>
        <fullName evidence="4">Nucleoside hydrolase</fullName>
    </submittedName>
</protein>
<sequence>MAPTRVILDVDTGIDDAMAIFYAVRHPNIKLEALTTIYGNTEVDIATENTLKILELLGRPDIPVAKGAGRSLLKPFRREADYVHGANGIGDVALPAPSIAPVNEHATDLIIRLVKENPGEITLCPVGPMTNIALALAKAPEIAGLCKQIVIMGSTLFHPGIHGVKNPMVDANLHNDPEAAHIVLNSGAKIVLIGMDVTMKTLLSSAMIDEIRARGDHAARTMMRIVDFYVNSYNQMHPDNDGCPLHDPLAVAVCEDPGYVSLEPLYAHIELHGEWSRGQVIPDRRPVSRHLFNAHVAMDVDATRFQTKFLEVMLNEDALVG</sequence>
<reference evidence="4 5" key="1">
    <citation type="submission" date="2022-02" db="EMBL/GenBank/DDBJ databases">
        <title>Description of Brenneria tiliae sp. nov. isolated from symptomatic Tilia x moltkei and Tilia x europaea trees in the UK.</title>
        <authorList>
            <person name="Kile H."/>
        </authorList>
    </citation>
    <scope>NUCLEOTIDE SEQUENCE [LARGE SCALE GENOMIC DNA]</scope>
    <source>
        <strain evidence="4 5">MC1SB4.1</strain>
    </source>
</reference>
<dbReference type="InterPro" id="IPR023186">
    <property type="entry name" value="IUNH"/>
</dbReference>
<comment type="caution">
    <text evidence="4">The sequence shown here is derived from an EMBL/GenBank/DDBJ whole genome shotgun (WGS) entry which is preliminary data.</text>
</comment>
<evidence type="ECO:0000256" key="2">
    <source>
        <dbReference type="ARBA" id="ARBA00023295"/>
    </source>
</evidence>
<accession>A0ABT0MV20</accession>
<evidence type="ECO:0000313" key="5">
    <source>
        <dbReference type="Proteomes" id="UP001203069"/>
    </source>
</evidence>
<dbReference type="SUPFAM" id="SSF53590">
    <property type="entry name" value="Nucleoside hydrolase"/>
    <property type="match status" value="1"/>
</dbReference>
<dbReference type="PANTHER" id="PTHR12304">
    <property type="entry name" value="INOSINE-URIDINE PREFERRING NUCLEOSIDE HYDROLASE"/>
    <property type="match status" value="1"/>
</dbReference>
<dbReference type="CDD" id="cd02650">
    <property type="entry name" value="nuc_hydro_CaPnhB"/>
    <property type="match status" value="1"/>
</dbReference>
<keyword evidence="5" id="KW-1185">Reference proteome</keyword>
<dbReference type="Proteomes" id="UP001203069">
    <property type="component" value="Unassembled WGS sequence"/>
</dbReference>
<evidence type="ECO:0000259" key="3">
    <source>
        <dbReference type="Pfam" id="PF01156"/>
    </source>
</evidence>
<dbReference type="Pfam" id="PF01156">
    <property type="entry name" value="IU_nuc_hydro"/>
    <property type="match status" value="1"/>
</dbReference>